<keyword evidence="3" id="KW-0808">Transferase</keyword>
<dbReference type="InterPro" id="IPR040079">
    <property type="entry name" value="Glutathione_S-Trfase"/>
</dbReference>
<accession>A0A318E807</accession>
<dbReference type="SFLD" id="SFLDS00019">
    <property type="entry name" value="Glutathione_Transferase_(cytos"/>
    <property type="match status" value="1"/>
</dbReference>
<dbReference type="Pfam" id="PF13417">
    <property type="entry name" value="GST_N_3"/>
    <property type="match status" value="1"/>
</dbReference>
<comment type="caution">
    <text evidence="3">The sequence shown here is derived from an EMBL/GenBank/DDBJ whole genome shotgun (WGS) entry which is preliminary data.</text>
</comment>
<organism evidence="3 4">
    <name type="scientific">Sinimarinibacterium flocculans</name>
    <dbReference type="NCBI Taxonomy" id="985250"/>
    <lineage>
        <taxon>Bacteria</taxon>
        <taxon>Pseudomonadati</taxon>
        <taxon>Pseudomonadota</taxon>
        <taxon>Gammaproteobacteria</taxon>
        <taxon>Nevskiales</taxon>
        <taxon>Nevskiaceae</taxon>
        <taxon>Sinimarinibacterium</taxon>
    </lineage>
</organism>
<dbReference type="Gene3D" id="1.20.1050.10">
    <property type="match status" value="1"/>
</dbReference>
<dbReference type="InterPro" id="IPR036249">
    <property type="entry name" value="Thioredoxin-like_sf"/>
</dbReference>
<dbReference type="SUPFAM" id="SSF52833">
    <property type="entry name" value="Thioredoxin-like"/>
    <property type="match status" value="1"/>
</dbReference>
<evidence type="ECO:0000259" key="1">
    <source>
        <dbReference type="PROSITE" id="PS50404"/>
    </source>
</evidence>
<dbReference type="GO" id="GO:0016034">
    <property type="term" value="F:maleylacetoacetate isomerase activity"/>
    <property type="evidence" value="ECO:0007669"/>
    <property type="project" value="TreeGrafter"/>
</dbReference>
<feature type="domain" description="GST N-terminal" evidence="1">
    <location>
        <begin position="1"/>
        <end position="78"/>
    </location>
</feature>
<evidence type="ECO:0000313" key="3">
    <source>
        <dbReference type="EMBL" id="PXV66553.1"/>
    </source>
</evidence>
<name>A0A318E807_9GAMM</name>
<sequence>MILIGMFDSPFVRRVAISMRLLGLPFEHRNWSVGRDFDAIRHYNPLGRVPTLVLDDGETLIESSVILDYLDECATPERALLPAAGPERRRALKLMAIAIGGAEKGVLQLYEQAFRPPEKRHAGWVARCRSQSDAALDELERDAATHGGEWFVGGRMTQVDITIACVTTFLTDALALDASRRPALMRRVARCEALPAFREIRLPFAAPQST</sequence>
<protein>
    <submittedName>
        <fullName evidence="3">Glutathione S-transferase</fullName>
    </submittedName>
</protein>
<dbReference type="Pfam" id="PF13410">
    <property type="entry name" value="GST_C_2"/>
    <property type="match status" value="1"/>
</dbReference>
<dbReference type="InterPro" id="IPR010987">
    <property type="entry name" value="Glutathione-S-Trfase_C-like"/>
</dbReference>
<evidence type="ECO:0000259" key="2">
    <source>
        <dbReference type="PROSITE" id="PS50405"/>
    </source>
</evidence>
<dbReference type="PROSITE" id="PS50405">
    <property type="entry name" value="GST_CTER"/>
    <property type="match status" value="1"/>
</dbReference>
<dbReference type="OrthoDB" id="5740960at2"/>
<dbReference type="Proteomes" id="UP000248330">
    <property type="component" value="Unassembled WGS sequence"/>
</dbReference>
<dbReference type="InterPro" id="IPR036282">
    <property type="entry name" value="Glutathione-S-Trfase_C_sf"/>
</dbReference>
<dbReference type="GO" id="GO:0004364">
    <property type="term" value="F:glutathione transferase activity"/>
    <property type="evidence" value="ECO:0007669"/>
    <property type="project" value="TreeGrafter"/>
</dbReference>
<feature type="domain" description="GST C-terminal" evidence="2">
    <location>
        <begin position="84"/>
        <end position="210"/>
    </location>
</feature>
<reference evidence="3 4" key="1">
    <citation type="submission" date="2018-04" db="EMBL/GenBank/DDBJ databases">
        <title>Genomic Encyclopedia of Type Strains, Phase IV (KMG-IV): sequencing the most valuable type-strain genomes for metagenomic binning, comparative biology and taxonomic classification.</title>
        <authorList>
            <person name="Goeker M."/>
        </authorList>
    </citation>
    <scope>NUCLEOTIDE SEQUENCE [LARGE SCALE GENOMIC DNA]</scope>
    <source>
        <strain evidence="3 4">DSM 104150</strain>
    </source>
</reference>
<dbReference type="GO" id="GO:0006559">
    <property type="term" value="P:L-phenylalanine catabolic process"/>
    <property type="evidence" value="ECO:0007669"/>
    <property type="project" value="TreeGrafter"/>
</dbReference>
<dbReference type="PANTHER" id="PTHR42673:SF21">
    <property type="entry name" value="GLUTATHIONE S-TRANSFERASE YFCF"/>
    <property type="match status" value="1"/>
</dbReference>
<dbReference type="EMBL" id="QICN01000007">
    <property type="protein sequence ID" value="PXV66553.1"/>
    <property type="molecule type" value="Genomic_DNA"/>
</dbReference>
<gene>
    <name evidence="3" type="ORF">C8D93_107118</name>
</gene>
<dbReference type="SFLD" id="SFLDG00358">
    <property type="entry name" value="Main_(cytGST)"/>
    <property type="match status" value="1"/>
</dbReference>
<dbReference type="InterPro" id="IPR004045">
    <property type="entry name" value="Glutathione_S-Trfase_N"/>
</dbReference>
<dbReference type="CDD" id="cd00570">
    <property type="entry name" value="GST_N_family"/>
    <property type="match status" value="1"/>
</dbReference>
<dbReference type="PROSITE" id="PS50404">
    <property type="entry name" value="GST_NTER"/>
    <property type="match status" value="1"/>
</dbReference>
<proteinExistence type="predicted"/>
<dbReference type="GO" id="GO:0006749">
    <property type="term" value="P:glutathione metabolic process"/>
    <property type="evidence" value="ECO:0007669"/>
    <property type="project" value="TreeGrafter"/>
</dbReference>
<evidence type="ECO:0000313" key="4">
    <source>
        <dbReference type="Proteomes" id="UP000248330"/>
    </source>
</evidence>
<dbReference type="AlphaFoldDB" id="A0A318E807"/>
<dbReference type="RefSeq" id="WP_110265677.1">
    <property type="nucleotide sequence ID" value="NZ_CAWNXA010000007.1"/>
</dbReference>
<dbReference type="Gene3D" id="3.40.30.10">
    <property type="entry name" value="Glutaredoxin"/>
    <property type="match status" value="1"/>
</dbReference>
<dbReference type="SUPFAM" id="SSF47616">
    <property type="entry name" value="GST C-terminal domain-like"/>
    <property type="match status" value="1"/>
</dbReference>
<keyword evidence="4" id="KW-1185">Reference proteome</keyword>
<dbReference type="PANTHER" id="PTHR42673">
    <property type="entry name" value="MALEYLACETOACETATE ISOMERASE"/>
    <property type="match status" value="1"/>
</dbReference>